<accession>A0A0F3NNU8</accession>
<dbReference type="Proteomes" id="UP000033562">
    <property type="component" value="Unassembled WGS sequence"/>
</dbReference>
<evidence type="ECO:0000313" key="15">
    <source>
        <dbReference type="Proteomes" id="UP000033562"/>
    </source>
</evidence>
<name>A0A0F3NNU8_9RICK</name>
<reference evidence="14 15" key="1">
    <citation type="submission" date="2015-02" db="EMBL/GenBank/DDBJ databases">
        <title>Genome Sequencing of Rickettsiales.</title>
        <authorList>
            <person name="Daugherty S.C."/>
            <person name="Su Q."/>
            <person name="Abolude K."/>
            <person name="Beier-Sexton M."/>
            <person name="Carlyon J.A."/>
            <person name="Carter R."/>
            <person name="Day N.P."/>
            <person name="Dumler S.J."/>
            <person name="Dyachenko V."/>
            <person name="Godinez A."/>
            <person name="Kurtti T.J."/>
            <person name="Lichay M."/>
            <person name="Mullins K.E."/>
            <person name="Ott S."/>
            <person name="Pappas-Brown V."/>
            <person name="Paris D.H."/>
            <person name="Patel P."/>
            <person name="Richards A.L."/>
            <person name="Sadzewicz L."/>
            <person name="Sears K."/>
            <person name="Seidman D."/>
            <person name="Sengamalay N."/>
            <person name="Stenos J."/>
            <person name="Tallon L.J."/>
            <person name="Vincent G."/>
            <person name="Fraser C.M."/>
            <person name="Munderloh U."/>
            <person name="Dunning-Hotopp J.C."/>
        </authorList>
    </citation>
    <scope>NUCLEOTIDE SEQUENCE [LARGE SCALE GENOMIC DNA]</scope>
    <source>
        <strain evidence="14 15">RAC413</strain>
    </source>
</reference>
<comment type="subcellular location">
    <subcellularLocation>
        <location evidence="11">Endomembrane system</location>
        <topology evidence="11">Single-pass membrane protein</topology>
    </subcellularLocation>
</comment>
<comment type="function">
    <text evidence="10">Component of the F(0) channel, it forms part of the peripheral stalk, linking F(1) to F(0). The b'-subunit is a diverged and duplicated form of b found in plants and photosynthetic bacteria.</text>
</comment>
<keyword evidence="7" id="KW-0472">Membrane</keyword>
<keyword evidence="4 12" id="KW-0375">Hydrogen ion transport</keyword>
<evidence type="ECO:0000256" key="8">
    <source>
        <dbReference type="ARBA" id="ARBA00023310"/>
    </source>
</evidence>
<evidence type="ECO:0000256" key="12">
    <source>
        <dbReference type="RuleBase" id="RU003848"/>
    </source>
</evidence>
<keyword evidence="8" id="KW-0066">ATP synthesis</keyword>
<evidence type="ECO:0000256" key="9">
    <source>
        <dbReference type="ARBA" id="ARBA00025198"/>
    </source>
</evidence>
<evidence type="ECO:0000256" key="3">
    <source>
        <dbReference type="ARBA" id="ARBA00022692"/>
    </source>
</evidence>
<evidence type="ECO:0000256" key="5">
    <source>
        <dbReference type="ARBA" id="ARBA00022989"/>
    </source>
</evidence>
<feature type="region of interest" description="Disordered" evidence="13">
    <location>
        <begin position="140"/>
        <end position="159"/>
    </location>
</feature>
<keyword evidence="6 12" id="KW-0406">Ion transport</keyword>
<keyword evidence="15" id="KW-1185">Reference proteome</keyword>
<evidence type="ECO:0000256" key="13">
    <source>
        <dbReference type="SAM" id="MobiDB-lite"/>
    </source>
</evidence>
<keyword evidence="1 12" id="KW-0813">Transport</keyword>
<evidence type="ECO:0000256" key="4">
    <source>
        <dbReference type="ARBA" id="ARBA00022781"/>
    </source>
</evidence>
<dbReference type="GO" id="GO:0015986">
    <property type="term" value="P:proton motive force-driven ATP synthesis"/>
    <property type="evidence" value="ECO:0007669"/>
    <property type="project" value="InterPro"/>
</dbReference>
<evidence type="ECO:0000256" key="10">
    <source>
        <dbReference type="ARBA" id="ARBA00025614"/>
    </source>
</evidence>
<dbReference type="InterPro" id="IPR002146">
    <property type="entry name" value="ATP_synth_b/b'su_bac/chlpt"/>
</dbReference>
<dbReference type="Pfam" id="PF00430">
    <property type="entry name" value="ATP-synt_B"/>
    <property type="match status" value="1"/>
</dbReference>
<evidence type="ECO:0000256" key="7">
    <source>
        <dbReference type="ARBA" id="ARBA00023136"/>
    </source>
</evidence>
<sequence>MPANLIVDIAFCTGFMLIFNPAKKIITKFLSQRSKKVNYHIEESLKVENKLQSLLNNVLVKSQSFESEANLILKNAREKHNNIIENSKKDIESILESHLELAVNKISHQVEQAIKSLKLTASDIAVLAVQHLLKEQCTDKKHNSEVTASATRDLRKKLH</sequence>
<comment type="function">
    <text evidence="9">F(1)F(0) ATP synthase produces ATP from ADP in the presence of a proton or sodium gradient. F-type ATPases consist of two structural domains, F(1) containing the extramembraneous catalytic core and F(0) containing the membrane proton channel, linked together by a central stalk and a peripheral stalk. During catalysis, ATP synthesis in the catalytic domain of F(1) is coupled via a rotary mechanism of the central stalk subunits to proton translocation.</text>
</comment>
<organism evidence="14 15">
    <name type="scientific">Candidatus Neoehrlichia procyonis str. RAC413</name>
    <dbReference type="NCBI Taxonomy" id="1359163"/>
    <lineage>
        <taxon>Bacteria</taxon>
        <taxon>Pseudomonadati</taxon>
        <taxon>Pseudomonadota</taxon>
        <taxon>Alphaproteobacteria</taxon>
        <taxon>Rickettsiales</taxon>
        <taxon>Anaplasmataceae</taxon>
        <taxon>Candidatus Neoehrlichia</taxon>
    </lineage>
</organism>
<evidence type="ECO:0000256" key="2">
    <source>
        <dbReference type="ARBA" id="ARBA00022547"/>
    </source>
</evidence>
<comment type="similarity">
    <text evidence="12">Belongs to the ATPase B chain family.</text>
</comment>
<comment type="caution">
    <text evidence="14">The sequence shown here is derived from an EMBL/GenBank/DDBJ whole genome shotgun (WGS) entry which is preliminary data.</text>
</comment>
<dbReference type="STRING" id="1359163.NLO413_0839"/>
<dbReference type="OrthoDB" id="7165627at2"/>
<keyword evidence="2 12" id="KW-0138">CF(0)</keyword>
<dbReference type="RefSeq" id="WP_045809154.1">
    <property type="nucleotide sequence ID" value="NZ_LANX01000001.1"/>
</dbReference>
<dbReference type="GO" id="GO:0012505">
    <property type="term" value="C:endomembrane system"/>
    <property type="evidence" value="ECO:0007669"/>
    <property type="project" value="UniProtKB-SubCell"/>
</dbReference>
<keyword evidence="3 12" id="KW-0812">Transmembrane</keyword>
<evidence type="ECO:0000313" key="14">
    <source>
        <dbReference type="EMBL" id="KJV69446.1"/>
    </source>
</evidence>
<gene>
    <name evidence="14" type="ORF">NLO413_0839</name>
</gene>
<dbReference type="GO" id="GO:0045259">
    <property type="term" value="C:proton-transporting ATP synthase complex"/>
    <property type="evidence" value="ECO:0007669"/>
    <property type="project" value="UniProtKB-KW"/>
</dbReference>
<dbReference type="EMBL" id="LANX01000001">
    <property type="protein sequence ID" value="KJV69446.1"/>
    <property type="molecule type" value="Genomic_DNA"/>
</dbReference>
<dbReference type="CDD" id="cd06503">
    <property type="entry name" value="ATP-synt_Fo_b"/>
    <property type="match status" value="1"/>
</dbReference>
<dbReference type="GO" id="GO:0015078">
    <property type="term" value="F:proton transmembrane transporter activity"/>
    <property type="evidence" value="ECO:0007669"/>
    <property type="project" value="InterPro"/>
</dbReference>
<dbReference type="AlphaFoldDB" id="A0A0F3NNU8"/>
<keyword evidence="5" id="KW-1133">Transmembrane helix</keyword>
<proteinExistence type="inferred from homology"/>
<evidence type="ECO:0000256" key="11">
    <source>
        <dbReference type="ARBA" id="ARBA00037847"/>
    </source>
</evidence>
<protein>
    <submittedName>
        <fullName evidence="14">ATP synthase B/B' CF family protein</fullName>
    </submittedName>
</protein>
<evidence type="ECO:0000256" key="1">
    <source>
        <dbReference type="ARBA" id="ARBA00022448"/>
    </source>
</evidence>
<evidence type="ECO:0000256" key="6">
    <source>
        <dbReference type="ARBA" id="ARBA00023065"/>
    </source>
</evidence>